<dbReference type="STRING" id="216938.SHELI_v1c09550"/>
<evidence type="ECO:0000256" key="2">
    <source>
        <dbReference type="ARBA" id="ARBA00023125"/>
    </source>
</evidence>
<evidence type="ECO:0008006" key="8">
    <source>
        <dbReference type="Google" id="ProtNLM"/>
    </source>
</evidence>
<dbReference type="InterPro" id="IPR036388">
    <property type="entry name" value="WH-like_DNA-bd_sf"/>
</dbReference>
<evidence type="ECO:0000313" key="6">
    <source>
        <dbReference type="EMBL" id="AOG60904.1"/>
    </source>
</evidence>
<dbReference type="AlphaFoldDB" id="A0A1B3SLV0"/>
<dbReference type="GO" id="GO:0003700">
    <property type="term" value="F:DNA-binding transcription factor activity"/>
    <property type="evidence" value="ECO:0007669"/>
    <property type="project" value="InterPro"/>
</dbReference>
<organism evidence="6 7">
    <name type="scientific">Spiroplasma helicoides</name>
    <dbReference type="NCBI Taxonomy" id="216938"/>
    <lineage>
        <taxon>Bacteria</taxon>
        <taxon>Bacillati</taxon>
        <taxon>Mycoplasmatota</taxon>
        <taxon>Mollicutes</taxon>
        <taxon>Entomoplasmatales</taxon>
        <taxon>Spiroplasmataceae</taxon>
        <taxon>Spiroplasma</taxon>
    </lineage>
</organism>
<evidence type="ECO:0000256" key="3">
    <source>
        <dbReference type="ARBA" id="ARBA00023163"/>
    </source>
</evidence>
<dbReference type="Gene3D" id="3.40.50.10490">
    <property type="entry name" value="Glucose-6-phosphate isomerase like protein, domain 1"/>
    <property type="match status" value="1"/>
</dbReference>
<dbReference type="PANTHER" id="PTHR30514:SF10">
    <property type="entry name" value="MURR_RPIR FAMILY TRANSCRIPTIONAL REGULATOR"/>
    <property type="match status" value="1"/>
</dbReference>
<dbReference type="EMBL" id="CP017015">
    <property type="protein sequence ID" value="AOG60904.1"/>
    <property type="molecule type" value="Genomic_DNA"/>
</dbReference>
<dbReference type="GO" id="GO:1901135">
    <property type="term" value="P:carbohydrate derivative metabolic process"/>
    <property type="evidence" value="ECO:0007669"/>
    <property type="project" value="InterPro"/>
</dbReference>
<dbReference type="CDD" id="cd05013">
    <property type="entry name" value="SIS_RpiR"/>
    <property type="match status" value="1"/>
</dbReference>
<dbReference type="SUPFAM" id="SSF53697">
    <property type="entry name" value="SIS domain"/>
    <property type="match status" value="1"/>
</dbReference>
<dbReference type="KEGG" id="shj:SHELI_v1c09550"/>
<evidence type="ECO:0000259" key="4">
    <source>
        <dbReference type="PROSITE" id="PS51071"/>
    </source>
</evidence>
<dbReference type="RefSeq" id="WP_069117199.1">
    <property type="nucleotide sequence ID" value="NZ_CP017015.1"/>
</dbReference>
<proteinExistence type="predicted"/>
<accession>A0A1B3SLV0</accession>
<dbReference type="OrthoDB" id="389191at2"/>
<feature type="domain" description="HTH rpiR-type" evidence="4">
    <location>
        <begin position="1"/>
        <end position="71"/>
    </location>
</feature>
<sequence length="274" mass="31864">MKENERKLTYYEQITYDKILKNPSFFIDSSLKDLAKVYNISDASIVRLIKKMGYKSLKNMQMDFYNKLELEKLMSINCEEGEDYSTKFLAKEILAYSIYSIIETNKNLDYKLMNDLGYKFVKSSKILVFGVGNSQITAKYFSTLISKLGLFSTYSDSIHNNLISMQFMTKNDVLVVFSSQLKTKECVKTIQIANKNNICVVLVTTIKELNEYIRADYIVNYSKHSLEYNNFPTFSSNVGQMYVSNILFNIISKKVDYYQAKIKKANILIDDWNK</sequence>
<dbReference type="SUPFAM" id="SSF46689">
    <property type="entry name" value="Homeodomain-like"/>
    <property type="match status" value="1"/>
</dbReference>
<dbReference type="Pfam" id="PF01418">
    <property type="entry name" value="HTH_6"/>
    <property type="match status" value="1"/>
</dbReference>
<dbReference type="Proteomes" id="UP000094378">
    <property type="component" value="Chromosome"/>
</dbReference>
<keyword evidence="1" id="KW-0805">Transcription regulation</keyword>
<dbReference type="Gene3D" id="1.10.10.10">
    <property type="entry name" value="Winged helix-like DNA-binding domain superfamily/Winged helix DNA-binding domain"/>
    <property type="match status" value="1"/>
</dbReference>
<dbReference type="InterPro" id="IPR000281">
    <property type="entry name" value="HTH_RpiR"/>
</dbReference>
<gene>
    <name evidence="6" type="ORF">SHELI_v1c09550</name>
</gene>
<keyword evidence="3" id="KW-0804">Transcription</keyword>
<dbReference type="InterPro" id="IPR046348">
    <property type="entry name" value="SIS_dom_sf"/>
</dbReference>
<dbReference type="PROSITE" id="PS51071">
    <property type="entry name" value="HTH_RPIR"/>
    <property type="match status" value="1"/>
</dbReference>
<evidence type="ECO:0000259" key="5">
    <source>
        <dbReference type="PROSITE" id="PS51464"/>
    </source>
</evidence>
<evidence type="ECO:0000313" key="7">
    <source>
        <dbReference type="Proteomes" id="UP000094378"/>
    </source>
</evidence>
<reference evidence="6 7" key="1">
    <citation type="submission" date="2016-08" db="EMBL/GenBank/DDBJ databases">
        <title>Complete genome sequence of Spiroplasma helicoides TABS-2 (DSM 22551).</title>
        <authorList>
            <person name="Shen W.-Y."/>
            <person name="Lo W.-S."/>
            <person name="Lai Y.-C."/>
            <person name="Kuo C.-H."/>
        </authorList>
    </citation>
    <scope>NUCLEOTIDE SEQUENCE [LARGE SCALE GENOMIC DNA]</scope>
    <source>
        <strain evidence="6 7">TABS-2</strain>
    </source>
</reference>
<dbReference type="InterPro" id="IPR047640">
    <property type="entry name" value="RpiR-like"/>
</dbReference>
<evidence type="ECO:0000256" key="1">
    <source>
        <dbReference type="ARBA" id="ARBA00023015"/>
    </source>
</evidence>
<dbReference type="Pfam" id="PF01380">
    <property type="entry name" value="SIS"/>
    <property type="match status" value="1"/>
</dbReference>
<keyword evidence="7" id="KW-1185">Reference proteome</keyword>
<dbReference type="GO" id="GO:0003677">
    <property type="term" value="F:DNA binding"/>
    <property type="evidence" value="ECO:0007669"/>
    <property type="project" value="UniProtKB-KW"/>
</dbReference>
<feature type="domain" description="SIS" evidence="5">
    <location>
        <begin position="116"/>
        <end position="257"/>
    </location>
</feature>
<keyword evidence="2" id="KW-0238">DNA-binding</keyword>
<dbReference type="PANTHER" id="PTHR30514">
    <property type="entry name" value="GLUCOKINASE"/>
    <property type="match status" value="1"/>
</dbReference>
<dbReference type="GO" id="GO:0097367">
    <property type="term" value="F:carbohydrate derivative binding"/>
    <property type="evidence" value="ECO:0007669"/>
    <property type="project" value="InterPro"/>
</dbReference>
<dbReference type="InterPro" id="IPR001347">
    <property type="entry name" value="SIS_dom"/>
</dbReference>
<protein>
    <recommendedName>
        <fullName evidence="8">RpiR family transcriptional regulator</fullName>
    </recommendedName>
</protein>
<name>A0A1B3SLV0_9MOLU</name>
<dbReference type="InterPro" id="IPR035472">
    <property type="entry name" value="RpiR-like_SIS"/>
</dbReference>
<dbReference type="PROSITE" id="PS51464">
    <property type="entry name" value="SIS"/>
    <property type="match status" value="1"/>
</dbReference>
<dbReference type="InterPro" id="IPR009057">
    <property type="entry name" value="Homeodomain-like_sf"/>
</dbReference>